<dbReference type="Proteomes" id="UP000693672">
    <property type="component" value="Unassembled WGS sequence"/>
</dbReference>
<evidence type="ECO:0000313" key="5">
    <source>
        <dbReference type="Proteomes" id="UP000693672"/>
    </source>
</evidence>
<dbReference type="AlphaFoldDB" id="A0A916K3A3"/>
<keyword evidence="5" id="KW-1185">Reference proteome</keyword>
<dbReference type="RefSeq" id="WP_246627509.1">
    <property type="nucleotide sequence ID" value="NZ_CAJVAS010000016.1"/>
</dbReference>
<dbReference type="PANTHER" id="PTHR30480">
    <property type="entry name" value="BETA-HEXOSAMINIDASE-RELATED"/>
    <property type="match status" value="1"/>
</dbReference>
<comment type="caution">
    <text evidence="4">The sequence shown here is derived from an EMBL/GenBank/DDBJ whole genome shotgun (WGS) entry which is preliminary data.</text>
</comment>
<protein>
    <submittedName>
        <fullName evidence="4">Beta-hexosaminidase</fullName>
        <ecNumber evidence="4">3.2.1.52</ecNumber>
    </submittedName>
</protein>
<name>A0A916K3A3_9BACL</name>
<dbReference type="PROSITE" id="PS51257">
    <property type="entry name" value="PROKAR_LIPOPROTEIN"/>
    <property type="match status" value="1"/>
</dbReference>
<proteinExistence type="inferred from homology"/>
<keyword evidence="4" id="KW-0326">Glycosidase</keyword>
<feature type="chain" id="PRO_5039525278" evidence="2">
    <location>
        <begin position="28"/>
        <end position="425"/>
    </location>
</feature>
<dbReference type="GO" id="GO:0005975">
    <property type="term" value="P:carbohydrate metabolic process"/>
    <property type="evidence" value="ECO:0007669"/>
    <property type="project" value="InterPro"/>
</dbReference>
<keyword evidence="4" id="KW-0378">Hydrolase</keyword>
<dbReference type="Pfam" id="PF00933">
    <property type="entry name" value="Glyco_hydro_3"/>
    <property type="match status" value="1"/>
</dbReference>
<dbReference type="InterPro" id="IPR001764">
    <property type="entry name" value="Glyco_hydro_3_N"/>
</dbReference>
<feature type="signal peptide" evidence="2">
    <location>
        <begin position="1"/>
        <end position="27"/>
    </location>
</feature>
<dbReference type="EC" id="3.2.1.52" evidence="4"/>
<comment type="similarity">
    <text evidence="1">Belongs to the glycosyl hydrolase 3 family.</text>
</comment>
<feature type="domain" description="Glycoside hydrolase family 3 N-terminal" evidence="3">
    <location>
        <begin position="62"/>
        <end position="385"/>
    </location>
</feature>
<evidence type="ECO:0000256" key="2">
    <source>
        <dbReference type="SAM" id="SignalP"/>
    </source>
</evidence>
<dbReference type="NCBIfam" id="NF003740">
    <property type="entry name" value="PRK05337.1"/>
    <property type="match status" value="1"/>
</dbReference>
<sequence>MLMSRTNRRRTIWIAAAVLLAALLALAGCGKEDKPSASADNGAAAQTPPPADPIQAQIAKMTLEEKIGQLLLVGIDGYELNEPVKELIETYHVGGFILYKPNIKDGRQLQQLTGALKEANRAANGIPLWLSVDEEGGRVSRMPDELTDIPSALAIGKANKPELSLQIGQTLGDMLSAYGLNMDFAPVLDVNSNPNNPVIGDRSFGSSAELVGRLGVQTMKGLQSRDVIPVVKHFPGHGDTSVDSHVGLPVVRHDLNRLRSLELKPFGEAVKAGADAVMVAHLLLPELDAKAPASFSRAVITDLLRKEMGFTGVVVTDDLTMGAITAHYDLAQVAVQSIAAGSDVLLVGHGREQELSVFRAVKDAVQAGTLPVSRIEESVYRILKLKQRYRLADSPAPQADPAALNSRIRSVLKQLEAGAPAAVKK</sequence>
<dbReference type="GO" id="GO:0009254">
    <property type="term" value="P:peptidoglycan turnover"/>
    <property type="evidence" value="ECO:0007669"/>
    <property type="project" value="TreeGrafter"/>
</dbReference>
<dbReference type="GO" id="GO:0004563">
    <property type="term" value="F:beta-N-acetylhexosaminidase activity"/>
    <property type="evidence" value="ECO:0007669"/>
    <property type="project" value="UniProtKB-EC"/>
</dbReference>
<reference evidence="4" key="1">
    <citation type="submission" date="2021-06" db="EMBL/GenBank/DDBJ databases">
        <authorList>
            <person name="Criscuolo A."/>
        </authorList>
    </citation>
    <scope>NUCLEOTIDE SEQUENCE</scope>
    <source>
        <strain evidence="4">CIP111600</strain>
    </source>
</reference>
<keyword evidence="2" id="KW-0732">Signal</keyword>
<dbReference type="PANTHER" id="PTHR30480:SF13">
    <property type="entry name" value="BETA-HEXOSAMINIDASE"/>
    <property type="match status" value="1"/>
</dbReference>
<dbReference type="EMBL" id="CAJVAS010000016">
    <property type="protein sequence ID" value="CAG7635610.1"/>
    <property type="molecule type" value="Genomic_DNA"/>
</dbReference>
<dbReference type="PROSITE" id="PS00775">
    <property type="entry name" value="GLYCOSYL_HYDROL_F3"/>
    <property type="match status" value="1"/>
</dbReference>
<evidence type="ECO:0000259" key="3">
    <source>
        <dbReference type="Pfam" id="PF00933"/>
    </source>
</evidence>
<evidence type="ECO:0000256" key="1">
    <source>
        <dbReference type="ARBA" id="ARBA00005336"/>
    </source>
</evidence>
<gene>
    <name evidence="4" type="primary">nagZ_2</name>
    <name evidence="4" type="ORF">PAESOLCIP111_03683</name>
</gene>
<accession>A0A916K3A3</accession>
<dbReference type="InterPro" id="IPR050226">
    <property type="entry name" value="NagZ_Beta-hexosaminidase"/>
</dbReference>
<organism evidence="4 5">
    <name type="scientific">Paenibacillus solanacearum</name>
    <dbReference type="NCBI Taxonomy" id="2048548"/>
    <lineage>
        <taxon>Bacteria</taxon>
        <taxon>Bacillati</taxon>
        <taxon>Bacillota</taxon>
        <taxon>Bacilli</taxon>
        <taxon>Bacillales</taxon>
        <taxon>Paenibacillaceae</taxon>
        <taxon>Paenibacillus</taxon>
    </lineage>
</organism>
<dbReference type="InterPro" id="IPR019800">
    <property type="entry name" value="Glyco_hydro_3_AS"/>
</dbReference>
<evidence type="ECO:0000313" key="4">
    <source>
        <dbReference type="EMBL" id="CAG7635610.1"/>
    </source>
</evidence>